<organism evidence="16 17">
    <name type="scientific">Sphaeramia orbicularis</name>
    <name type="common">orbiculate cardinalfish</name>
    <dbReference type="NCBI Taxonomy" id="375764"/>
    <lineage>
        <taxon>Eukaryota</taxon>
        <taxon>Metazoa</taxon>
        <taxon>Chordata</taxon>
        <taxon>Craniata</taxon>
        <taxon>Vertebrata</taxon>
        <taxon>Euteleostomi</taxon>
        <taxon>Actinopterygii</taxon>
        <taxon>Neopterygii</taxon>
        <taxon>Teleostei</taxon>
        <taxon>Neoteleostei</taxon>
        <taxon>Acanthomorphata</taxon>
        <taxon>Gobiaria</taxon>
        <taxon>Kurtiformes</taxon>
        <taxon>Apogonoidei</taxon>
        <taxon>Apogonidae</taxon>
        <taxon>Apogoninae</taxon>
        <taxon>Sphaeramia</taxon>
    </lineage>
</organism>
<keyword evidence="4 13" id="KW-0812">Transmembrane</keyword>
<dbReference type="GO" id="GO:0004930">
    <property type="term" value="F:G protein-coupled receptor activity"/>
    <property type="evidence" value="ECO:0007669"/>
    <property type="project" value="UniProtKB-KW"/>
</dbReference>
<evidence type="ECO:0000256" key="1">
    <source>
        <dbReference type="ARBA" id="ARBA00004651"/>
    </source>
</evidence>
<reference evidence="16" key="3">
    <citation type="submission" date="2025-09" db="UniProtKB">
        <authorList>
            <consortium name="Ensembl"/>
        </authorList>
    </citation>
    <scope>IDENTIFICATION</scope>
</reference>
<evidence type="ECO:0000256" key="5">
    <source>
        <dbReference type="ARBA" id="ARBA00022725"/>
    </source>
</evidence>
<evidence type="ECO:0000256" key="3">
    <source>
        <dbReference type="ARBA" id="ARBA00022606"/>
    </source>
</evidence>
<keyword evidence="5 14" id="KW-0552">Olfaction</keyword>
<evidence type="ECO:0000256" key="12">
    <source>
        <dbReference type="ARBA" id="ARBA00023224"/>
    </source>
</evidence>
<feature type="transmembrane region" description="Helical" evidence="14">
    <location>
        <begin position="23"/>
        <end position="48"/>
    </location>
</feature>
<dbReference type="PRINTS" id="PR00245">
    <property type="entry name" value="OLFACTORYR"/>
</dbReference>
<feature type="transmembrane region" description="Helical" evidence="14">
    <location>
        <begin position="139"/>
        <end position="162"/>
    </location>
</feature>
<evidence type="ECO:0000256" key="14">
    <source>
        <dbReference type="RuleBase" id="RU363047"/>
    </source>
</evidence>
<reference evidence="16" key="2">
    <citation type="submission" date="2025-08" db="UniProtKB">
        <authorList>
            <consortium name="Ensembl"/>
        </authorList>
    </citation>
    <scope>IDENTIFICATION</scope>
</reference>
<evidence type="ECO:0000259" key="15">
    <source>
        <dbReference type="PROSITE" id="PS50262"/>
    </source>
</evidence>
<evidence type="ECO:0000256" key="2">
    <source>
        <dbReference type="ARBA" id="ARBA00022475"/>
    </source>
</evidence>
<dbReference type="InterPro" id="IPR000725">
    <property type="entry name" value="Olfact_rcpt"/>
</dbReference>
<feature type="transmembrane region" description="Helical" evidence="14">
    <location>
        <begin position="191"/>
        <end position="215"/>
    </location>
</feature>
<dbReference type="FunFam" id="1.20.1070.10:FF:000024">
    <property type="entry name" value="Olfactory receptor"/>
    <property type="match status" value="1"/>
</dbReference>
<dbReference type="AlphaFoldDB" id="A0A672YCI7"/>
<dbReference type="PROSITE" id="PS00237">
    <property type="entry name" value="G_PROTEIN_RECEP_F1_1"/>
    <property type="match status" value="1"/>
</dbReference>
<dbReference type="GO" id="GO:0005886">
    <property type="term" value="C:plasma membrane"/>
    <property type="evidence" value="ECO:0007669"/>
    <property type="project" value="UniProtKB-SubCell"/>
</dbReference>
<keyword evidence="9" id="KW-1015">Disulfide bond</keyword>
<name>A0A672YCI7_9TELE</name>
<evidence type="ECO:0000256" key="9">
    <source>
        <dbReference type="ARBA" id="ARBA00023157"/>
    </source>
</evidence>
<dbReference type="Ensembl" id="ENSSORT00005002764.1">
    <property type="protein sequence ID" value="ENSSORP00005002684.1"/>
    <property type="gene ID" value="ENSSORG00005001652.1"/>
</dbReference>
<dbReference type="GO" id="GO:0004984">
    <property type="term" value="F:olfactory receptor activity"/>
    <property type="evidence" value="ECO:0007669"/>
    <property type="project" value="InterPro"/>
</dbReference>
<evidence type="ECO:0000313" key="16">
    <source>
        <dbReference type="Ensembl" id="ENSSORP00005002684.1"/>
    </source>
</evidence>
<dbReference type="InParanoid" id="A0A672YCI7"/>
<dbReference type="InterPro" id="IPR052921">
    <property type="entry name" value="GPCR1_Superfamily_Member"/>
</dbReference>
<protein>
    <recommendedName>
        <fullName evidence="14">Olfactory receptor</fullName>
    </recommendedName>
</protein>
<feature type="transmembrane region" description="Helical" evidence="14">
    <location>
        <begin position="96"/>
        <end position="118"/>
    </location>
</feature>
<evidence type="ECO:0000256" key="13">
    <source>
        <dbReference type="RuleBase" id="RU000688"/>
    </source>
</evidence>
<evidence type="ECO:0000256" key="10">
    <source>
        <dbReference type="ARBA" id="ARBA00023170"/>
    </source>
</evidence>
<comment type="similarity">
    <text evidence="13">Belongs to the G-protein coupled receptor 1 family.</text>
</comment>
<feature type="transmembrane region" description="Helical" evidence="14">
    <location>
        <begin position="267"/>
        <end position="289"/>
    </location>
</feature>
<evidence type="ECO:0000256" key="7">
    <source>
        <dbReference type="ARBA" id="ARBA00023040"/>
    </source>
</evidence>
<dbReference type="Pfam" id="PF13853">
    <property type="entry name" value="7tm_4"/>
    <property type="match status" value="1"/>
</dbReference>
<keyword evidence="7 13" id="KW-0297">G-protein coupled receptor</keyword>
<comment type="subcellular location">
    <subcellularLocation>
        <location evidence="1 14">Cell membrane</location>
        <topology evidence="1 14">Multi-pass membrane protein</topology>
    </subcellularLocation>
</comment>
<evidence type="ECO:0000256" key="6">
    <source>
        <dbReference type="ARBA" id="ARBA00022989"/>
    </source>
</evidence>
<proteinExistence type="inferred from homology"/>
<evidence type="ECO:0000313" key="17">
    <source>
        <dbReference type="Proteomes" id="UP000472271"/>
    </source>
</evidence>
<keyword evidence="8 14" id="KW-0472">Membrane</keyword>
<sequence length="317" mass="36320">MGNNSYAKYITITGFVELDKYRYVYFSIVFTVYVLIISSNSIIIYLILIHKNLHEPMYVFIAALSFNSVVFSTTVYPKLLIDFLSVQPVISVSACIFQNFIYYSSGGSDFLLLLAMAFDRYVSICKPLQYPTIMRKTTVCLFLLGAWLVPDAQVAAGNFLLISQNPCIFTMTGIFCNNSYLILFCDSSNMLALYGVFILLNVVLLPVIFILFTYAKILTITYNSGREHRKKAAETCLPHLLVLFSFSFLCIYYVVIGIFQSVFSKTLLLIMNLQVVLYNPLLNPVIYGLKMTEISKHLKILFFHEKVFILREYTVYE</sequence>
<feature type="transmembrane region" description="Helical" evidence="14">
    <location>
        <begin position="236"/>
        <end position="255"/>
    </location>
</feature>
<keyword evidence="11" id="KW-0325">Glycoprotein</keyword>
<keyword evidence="3 14" id="KW-0716">Sensory transduction</keyword>
<dbReference type="InterPro" id="IPR000276">
    <property type="entry name" value="GPCR_Rhodpsn"/>
</dbReference>
<evidence type="ECO:0000256" key="4">
    <source>
        <dbReference type="ARBA" id="ARBA00022692"/>
    </source>
</evidence>
<dbReference type="SUPFAM" id="SSF81321">
    <property type="entry name" value="Family A G protein-coupled receptor-like"/>
    <property type="match status" value="1"/>
</dbReference>
<dbReference type="PRINTS" id="PR00237">
    <property type="entry name" value="GPCRRHODOPSN"/>
</dbReference>
<dbReference type="PANTHER" id="PTHR26451:SF847">
    <property type="entry name" value="ODORANT RECEPTOR-RELATED"/>
    <property type="match status" value="1"/>
</dbReference>
<keyword evidence="12 13" id="KW-0807">Transducer</keyword>
<keyword evidence="2 14" id="KW-1003">Cell membrane</keyword>
<evidence type="ECO:0000256" key="8">
    <source>
        <dbReference type="ARBA" id="ARBA00023136"/>
    </source>
</evidence>
<keyword evidence="6 14" id="KW-1133">Transmembrane helix</keyword>
<reference evidence="16" key="1">
    <citation type="submission" date="2019-06" db="EMBL/GenBank/DDBJ databases">
        <authorList>
            <consortium name="Wellcome Sanger Institute Data Sharing"/>
        </authorList>
    </citation>
    <scope>NUCLEOTIDE SEQUENCE [LARGE SCALE GENOMIC DNA]</scope>
</reference>
<dbReference type="PANTHER" id="PTHR26451">
    <property type="entry name" value="G_PROTEIN_RECEP_F1_2 DOMAIN-CONTAINING PROTEIN"/>
    <property type="match status" value="1"/>
</dbReference>
<dbReference type="GO" id="GO:0005549">
    <property type="term" value="F:odorant binding"/>
    <property type="evidence" value="ECO:0007669"/>
    <property type="project" value="TreeGrafter"/>
</dbReference>
<dbReference type="Proteomes" id="UP000472271">
    <property type="component" value="Chromosome 21"/>
</dbReference>
<dbReference type="Gene3D" id="1.20.1070.10">
    <property type="entry name" value="Rhodopsin 7-helix transmembrane proteins"/>
    <property type="match status" value="1"/>
</dbReference>
<accession>A0A672YCI7</accession>
<dbReference type="InterPro" id="IPR017452">
    <property type="entry name" value="GPCR_Rhodpsn_7TM"/>
</dbReference>
<keyword evidence="17" id="KW-1185">Reference proteome</keyword>
<dbReference type="PROSITE" id="PS50262">
    <property type="entry name" value="G_PROTEIN_RECEP_F1_2"/>
    <property type="match status" value="1"/>
</dbReference>
<keyword evidence="10 13" id="KW-0675">Receptor</keyword>
<feature type="transmembrane region" description="Helical" evidence="14">
    <location>
        <begin position="57"/>
        <end position="76"/>
    </location>
</feature>
<feature type="domain" description="G-protein coupled receptors family 1 profile" evidence="15">
    <location>
        <begin position="39"/>
        <end position="287"/>
    </location>
</feature>
<evidence type="ECO:0000256" key="11">
    <source>
        <dbReference type="ARBA" id="ARBA00023180"/>
    </source>
</evidence>